<protein>
    <submittedName>
        <fullName evidence="3">Uncharacterized protein LOC104728754</fullName>
    </submittedName>
</protein>
<organism evidence="2 3">
    <name type="scientific">Camelina sativa</name>
    <name type="common">False flax</name>
    <name type="synonym">Myagrum sativum</name>
    <dbReference type="NCBI Taxonomy" id="90675"/>
    <lineage>
        <taxon>Eukaryota</taxon>
        <taxon>Viridiplantae</taxon>
        <taxon>Streptophyta</taxon>
        <taxon>Embryophyta</taxon>
        <taxon>Tracheophyta</taxon>
        <taxon>Spermatophyta</taxon>
        <taxon>Magnoliopsida</taxon>
        <taxon>eudicotyledons</taxon>
        <taxon>Gunneridae</taxon>
        <taxon>Pentapetalae</taxon>
        <taxon>rosids</taxon>
        <taxon>malvids</taxon>
        <taxon>Brassicales</taxon>
        <taxon>Brassicaceae</taxon>
        <taxon>Camelineae</taxon>
        <taxon>Camelina</taxon>
    </lineage>
</organism>
<dbReference type="PANTHER" id="PTHR31890">
    <property type="entry name" value="PLANT INVERTASE/PECTIN METHYLESTERASE INHIBITOR SUPERFAMILY PROTEIN"/>
    <property type="match status" value="1"/>
</dbReference>
<evidence type="ECO:0000313" key="3">
    <source>
        <dbReference type="RefSeq" id="XP_010445997.1"/>
    </source>
</evidence>
<dbReference type="Pfam" id="PF04043">
    <property type="entry name" value="PMEI"/>
    <property type="match status" value="1"/>
</dbReference>
<evidence type="ECO:0000313" key="2">
    <source>
        <dbReference type="Proteomes" id="UP000694864"/>
    </source>
</evidence>
<keyword evidence="2" id="KW-1185">Reference proteome</keyword>
<reference evidence="3" key="2">
    <citation type="submission" date="2025-08" db="UniProtKB">
        <authorList>
            <consortium name="RefSeq"/>
        </authorList>
    </citation>
    <scope>IDENTIFICATION</scope>
    <source>
        <tissue evidence="3">Leaf</tissue>
    </source>
</reference>
<dbReference type="Proteomes" id="UP000694864">
    <property type="component" value="Chromosome 11"/>
</dbReference>
<reference evidence="2" key="1">
    <citation type="journal article" date="2014" name="Nat. Commun.">
        <title>The emerging biofuel crop Camelina sativa retains a highly undifferentiated hexaploid genome structure.</title>
        <authorList>
            <person name="Kagale S."/>
            <person name="Koh C."/>
            <person name="Nixon J."/>
            <person name="Bollina V."/>
            <person name="Clarke W.E."/>
            <person name="Tuteja R."/>
            <person name="Spillane C."/>
            <person name="Robinson S.J."/>
            <person name="Links M.G."/>
            <person name="Clarke C."/>
            <person name="Higgins E.E."/>
            <person name="Huebert T."/>
            <person name="Sharpe A.G."/>
            <person name="Parkin I.A."/>
        </authorList>
    </citation>
    <scope>NUCLEOTIDE SEQUENCE [LARGE SCALE GENOMIC DNA]</scope>
    <source>
        <strain evidence="2">cv. DH55</strain>
    </source>
</reference>
<dbReference type="RefSeq" id="XP_010445997.1">
    <property type="nucleotide sequence ID" value="XM_010447695.1"/>
</dbReference>
<accession>A0ABM0UTB1</accession>
<evidence type="ECO:0000259" key="1">
    <source>
        <dbReference type="SMART" id="SM00856"/>
    </source>
</evidence>
<sequence length="192" mass="20641">MSSIKSLCYLNQKKLSSSSHCSFVVSVALLLQFLVSPATSTQYIGKLCQMPFIDNKPFCLQTLSAYPPAPSATGLLPLASAVIRGIVLPQAHKSASFAERAAKREPSLKTQFKTCQDAYVTIGKSLMSAAGELKDTSETANYDVTTCTDQTTQVINLIGRNQDMASKNLIEMTVQMNKLLRLGVAATEVLGG</sequence>
<dbReference type="Gene3D" id="1.20.140.40">
    <property type="entry name" value="Invertase/pectin methylesterase inhibitor family protein"/>
    <property type="match status" value="1"/>
</dbReference>
<dbReference type="GeneID" id="104728754"/>
<name>A0ABM0UTB1_CAMSA</name>
<dbReference type="PANTHER" id="PTHR31890:SF14">
    <property type="entry name" value="PLANT INVERTASE_PECTIN METHYLESTERASE INHIBITOR SUPERFAMILY PROTEIN"/>
    <property type="match status" value="1"/>
</dbReference>
<dbReference type="SUPFAM" id="SSF101148">
    <property type="entry name" value="Plant invertase/pectin methylesterase inhibitor"/>
    <property type="match status" value="1"/>
</dbReference>
<proteinExistence type="predicted"/>
<gene>
    <name evidence="3" type="primary">LOC104728754</name>
</gene>
<dbReference type="InterPro" id="IPR006501">
    <property type="entry name" value="Pectinesterase_inhib_dom"/>
</dbReference>
<dbReference type="SMART" id="SM00856">
    <property type="entry name" value="PMEI"/>
    <property type="match status" value="1"/>
</dbReference>
<dbReference type="InterPro" id="IPR035513">
    <property type="entry name" value="Invertase/methylesterase_inhib"/>
</dbReference>
<feature type="domain" description="Pectinesterase inhibitor" evidence="1">
    <location>
        <begin position="39"/>
        <end position="186"/>
    </location>
</feature>